<accession>A0ABR4LZY7</accession>
<reference evidence="1 2" key="1">
    <citation type="submission" date="2024-07" db="EMBL/GenBank/DDBJ databases">
        <title>Section-level genome sequencing and comparative genomics of Aspergillus sections Usti and Cavernicolus.</title>
        <authorList>
            <consortium name="Lawrence Berkeley National Laboratory"/>
            <person name="Nybo J.L."/>
            <person name="Vesth T.C."/>
            <person name="Theobald S."/>
            <person name="Frisvad J.C."/>
            <person name="Larsen T.O."/>
            <person name="Kjaerboelling I."/>
            <person name="Rothschild-Mancinelli K."/>
            <person name="Lyhne E.K."/>
            <person name="Kogle M.E."/>
            <person name="Barry K."/>
            <person name="Clum A."/>
            <person name="Na H."/>
            <person name="Ledsgaard L."/>
            <person name="Lin J."/>
            <person name="Lipzen A."/>
            <person name="Kuo A."/>
            <person name="Riley R."/>
            <person name="Mondo S."/>
            <person name="Labutti K."/>
            <person name="Haridas S."/>
            <person name="Pangalinan J."/>
            <person name="Salamov A.A."/>
            <person name="Simmons B.A."/>
            <person name="Magnuson J.K."/>
            <person name="Chen J."/>
            <person name="Drula E."/>
            <person name="Henrissat B."/>
            <person name="Wiebenga A."/>
            <person name="Lubbers R.J."/>
            <person name="Gomes A.C."/>
            <person name="Macurrencykelacurrency M.R."/>
            <person name="Stajich J."/>
            <person name="Grigoriev I.V."/>
            <person name="Mortensen U.H."/>
            <person name="De Vries R.P."/>
            <person name="Baker S.E."/>
            <person name="Andersen M.R."/>
        </authorList>
    </citation>
    <scope>NUCLEOTIDE SEQUENCE [LARGE SCALE GENOMIC DNA]</scope>
    <source>
        <strain evidence="1 2">CBS 449.75</strain>
    </source>
</reference>
<protein>
    <submittedName>
        <fullName evidence="1">Uncharacterized protein</fullName>
    </submittedName>
</protein>
<dbReference type="EMBL" id="JBFXLQ010000007">
    <property type="protein sequence ID" value="KAL2870045.1"/>
    <property type="molecule type" value="Genomic_DNA"/>
</dbReference>
<proteinExistence type="predicted"/>
<comment type="caution">
    <text evidence="1">The sequence shown here is derived from an EMBL/GenBank/DDBJ whole genome shotgun (WGS) entry which is preliminary data.</text>
</comment>
<gene>
    <name evidence="1" type="ORF">BJX67DRAFT_304036</name>
</gene>
<keyword evidence="2" id="KW-1185">Reference proteome</keyword>
<dbReference type="RefSeq" id="XP_070889024.1">
    <property type="nucleotide sequence ID" value="XM_071027031.1"/>
</dbReference>
<organism evidence="1 2">
    <name type="scientific">Aspergillus lucknowensis</name>
    <dbReference type="NCBI Taxonomy" id="176173"/>
    <lineage>
        <taxon>Eukaryota</taxon>
        <taxon>Fungi</taxon>
        <taxon>Dikarya</taxon>
        <taxon>Ascomycota</taxon>
        <taxon>Pezizomycotina</taxon>
        <taxon>Eurotiomycetes</taxon>
        <taxon>Eurotiomycetidae</taxon>
        <taxon>Eurotiales</taxon>
        <taxon>Aspergillaceae</taxon>
        <taxon>Aspergillus</taxon>
        <taxon>Aspergillus subgen. Nidulantes</taxon>
    </lineage>
</organism>
<sequence>MMPIKLRGTVVSSGCLIAENGVADWAFVEFSKEVINSAECNLNRMPSVPRSDPHRNPADYEAVGLVLEEAMPLVEFGSLQAGEWYCKSGRTTKVTGGICDGASSYCNWLTDVRVRLSKDGLQRATIQEGVTEEWVITTEGEPAMTGKSRVLSAEGRLGLRDH</sequence>
<dbReference type="GeneID" id="98142103"/>
<evidence type="ECO:0000313" key="1">
    <source>
        <dbReference type="EMBL" id="KAL2870045.1"/>
    </source>
</evidence>
<dbReference type="Proteomes" id="UP001610432">
    <property type="component" value="Unassembled WGS sequence"/>
</dbReference>
<evidence type="ECO:0000313" key="2">
    <source>
        <dbReference type="Proteomes" id="UP001610432"/>
    </source>
</evidence>
<name>A0ABR4LZY7_9EURO</name>